<proteinExistence type="predicted"/>
<dbReference type="PANTHER" id="PTHR20870">
    <property type="entry name" value="BARDET-BIEDL SYNDROME 1 PROTEIN"/>
    <property type="match status" value="1"/>
</dbReference>
<dbReference type="EMBL" id="JBDJPC010000010">
    <property type="protein sequence ID" value="KAL1490258.1"/>
    <property type="molecule type" value="Genomic_DNA"/>
</dbReference>
<feature type="domain" description="Bardet-Biedl syndrome 1 protein GAE" evidence="2">
    <location>
        <begin position="481"/>
        <end position="589"/>
    </location>
</feature>
<dbReference type="AlphaFoldDB" id="A0ABD1E6R2"/>
<dbReference type="Proteomes" id="UP001566132">
    <property type="component" value="Unassembled WGS sequence"/>
</dbReference>
<evidence type="ECO:0000313" key="3">
    <source>
        <dbReference type="EMBL" id="KAL1490258.1"/>
    </source>
</evidence>
<dbReference type="InterPro" id="IPR028784">
    <property type="entry name" value="BBS1"/>
</dbReference>
<name>A0ABD1E6R2_HYPHA</name>
<evidence type="ECO:0008006" key="5">
    <source>
        <dbReference type="Google" id="ProtNLM"/>
    </source>
</evidence>
<organism evidence="3 4">
    <name type="scientific">Hypothenemus hampei</name>
    <name type="common">Coffee berry borer</name>
    <dbReference type="NCBI Taxonomy" id="57062"/>
    <lineage>
        <taxon>Eukaryota</taxon>
        <taxon>Metazoa</taxon>
        <taxon>Ecdysozoa</taxon>
        <taxon>Arthropoda</taxon>
        <taxon>Hexapoda</taxon>
        <taxon>Insecta</taxon>
        <taxon>Pterygota</taxon>
        <taxon>Neoptera</taxon>
        <taxon>Endopterygota</taxon>
        <taxon>Coleoptera</taxon>
        <taxon>Polyphaga</taxon>
        <taxon>Cucujiformia</taxon>
        <taxon>Curculionidae</taxon>
        <taxon>Scolytinae</taxon>
        <taxon>Hypothenemus</taxon>
    </lineage>
</organism>
<evidence type="ECO:0000259" key="2">
    <source>
        <dbReference type="Pfam" id="PF23304"/>
    </source>
</evidence>
<dbReference type="PANTHER" id="PTHR20870:SF0">
    <property type="entry name" value="BARDET-BIEDL SYNDROME 1 PROTEIN"/>
    <property type="match status" value="1"/>
</dbReference>
<reference evidence="3 4" key="1">
    <citation type="submission" date="2024-05" db="EMBL/GenBank/DDBJ databases">
        <title>Genetic variation in Jamaican populations of the coffee berry borer (Hypothenemus hampei).</title>
        <authorList>
            <person name="Errbii M."/>
            <person name="Myrie A."/>
        </authorList>
    </citation>
    <scope>NUCLEOTIDE SEQUENCE [LARGE SCALE GENOMIC DNA]</scope>
    <source>
        <strain evidence="3">JA-Hopewell-2020-01-JO</strain>
        <tissue evidence="3">Whole body</tissue>
    </source>
</reference>
<sequence length="592" mass="66678">MDRYFFLFLKMNVSKWLEAHTDRSANLITLPRNAILADISGTGDYNLVITDLKFKTDNKSRLKTFRGTILISDQALPSLPNSLISFFADRLEPRIPVVGVACGSEVFFYKNLKPFYQFRVPSCPLIDHESNIWKEIIETKQFDVDKMVESLKEIPYSNLSSRSQQLLTEYSLTKAEAFIRKYMDSIPVKDDTITCMITLERTSKDKTSISCPIIATEFSNIYILDPQNFSIIQQANTCNTAATPFLIRCSGLYDVEFRILIATREGHICLLRKGWLEGKSLIQLKSDIVDMVLVPGDNFIVVASVDKIIQCFTKRGQRLWSSEVNSPITTMCLVRLEHLSTSLVAIGLKNGSIQFYQGRQAVDYLSIADSPSVIVFGQLGQEENVLVVITAGGSISFKILKRTAEFSNVPQESTPLIQSKPLPLPKRSKLFLEQSIRERQHALEIHQTFQQDLIRLRLTAARALIQNLTDQSGIGNEKEQIKLSAQVLGLGPKFTIVLTLENINPTKPLVGLKVTFHVNPLYYILSNYVIKIPLIPPSLSFKMQIKAKEIMEESGNEEQSNSNAIRVFVSRQEFSIPVLAATINMPPTELIA</sequence>
<dbReference type="Pfam" id="PF23304">
    <property type="entry name" value="GAE_BBS1"/>
    <property type="match status" value="1"/>
</dbReference>
<dbReference type="SUPFAM" id="SSF50978">
    <property type="entry name" value="WD40 repeat-like"/>
    <property type="match status" value="1"/>
</dbReference>
<evidence type="ECO:0000259" key="1">
    <source>
        <dbReference type="Pfam" id="PF14779"/>
    </source>
</evidence>
<evidence type="ECO:0000313" key="4">
    <source>
        <dbReference type="Proteomes" id="UP001566132"/>
    </source>
</evidence>
<keyword evidence="4" id="KW-1185">Reference proteome</keyword>
<dbReference type="Pfam" id="PF14779">
    <property type="entry name" value="BBS1"/>
    <property type="match status" value="1"/>
</dbReference>
<feature type="domain" description="Bardet-Biedl syndrome 1 N-terminal" evidence="1">
    <location>
        <begin position="16"/>
        <end position="272"/>
    </location>
</feature>
<protein>
    <recommendedName>
        <fullName evidence="5">Bardet-Biedl syndrome 1</fullName>
    </recommendedName>
</protein>
<comment type="caution">
    <text evidence="3">The sequence shown here is derived from an EMBL/GenBank/DDBJ whole genome shotgun (WGS) entry which is preliminary data.</text>
</comment>
<dbReference type="InterPro" id="IPR032728">
    <property type="entry name" value="BBS1_N"/>
</dbReference>
<dbReference type="InterPro" id="IPR056419">
    <property type="entry name" value="GAE_BBS1"/>
</dbReference>
<gene>
    <name evidence="3" type="ORF">ABEB36_012984</name>
</gene>
<dbReference type="InterPro" id="IPR036322">
    <property type="entry name" value="WD40_repeat_dom_sf"/>
</dbReference>
<accession>A0ABD1E6R2</accession>